<sequence length="253" mass="27928">MIKKQVAKRKEISVQVEALSTKLASDTETVYLEAKQQADNLRSNHIQKMKTLKDSLTSQLDRLLDCLETIQDISATTEATILASGGARSFAAAALTEAIKLDMEELLYRAENLSQASSQRAGHNKSTGIMQERTRDPQRSSQHAARKRRTKAVQEIAISVKADENNRLQPVALAIDVLSFVQGLLQSAKDASIRLSPGTAVANTVIRLKDRLKVILEKVRICQDLSTNSANKAFRQFVTRDEVSAILSNGRNQ</sequence>
<comment type="caution">
    <text evidence="2">The sequence shown here is derived from an EMBL/GenBank/DDBJ whole genome shotgun (WGS) entry which is preliminary data.</text>
</comment>
<protein>
    <submittedName>
        <fullName evidence="2">Uncharacterized protein</fullName>
    </submittedName>
</protein>
<feature type="region of interest" description="Disordered" evidence="1">
    <location>
        <begin position="115"/>
        <end position="148"/>
    </location>
</feature>
<name>A0ABN7IZG4_9BASI</name>
<proteinExistence type="predicted"/>
<keyword evidence="3" id="KW-1185">Reference proteome</keyword>
<evidence type="ECO:0000256" key="1">
    <source>
        <dbReference type="SAM" id="MobiDB-lite"/>
    </source>
</evidence>
<feature type="compositionally biased region" description="Polar residues" evidence="1">
    <location>
        <begin position="115"/>
        <end position="129"/>
    </location>
</feature>
<dbReference type="EMBL" id="CAJHJG010003749">
    <property type="protein sequence ID" value="CAD6935104.1"/>
    <property type="molecule type" value="Genomic_DNA"/>
</dbReference>
<reference evidence="2" key="1">
    <citation type="submission" date="2020-10" db="EMBL/GenBank/DDBJ databases">
        <authorList>
            <person name="Sedaghatjoo S."/>
        </authorList>
    </citation>
    <scope>NUCLEOTIDE SEQUENCE</scope>
    <source>
        <strain evidence="2">AZH3</strain>
    </source>
</reference>
<accession>A0ABN7IZG4</accession>
<gene>
    <name evidence="2" type="ORF">JKIAZH3_G3020</name>
</gene>
<dbReference type="Proteomes" id="UP000836402">
    <property type="component" value="Unassembled WGS sequence"/>
</dbReference>
<evidence type="ECO:0000313" key="3">
    <source>
        <dbReference type="Proteomes" id="UP000836402"/>
    </source>
</evidence>
<evidence type="ECO:0000313" key="2">
    <source>
        <dbReference type="EMBL" id="CAD6935104.1"/>
    </source>
</evidence>
<organism evidence="2 3">
    <name type="scientific">Tilletia caries</name>
    <name type="common">wheat bunt fungus</name>
    <dbReference type="NCBI Taxonomy" id="13290"/>
    <lineage>
        <taxon>Eukaryota</taxon>
        <taxon>Fungi</taxon>
        <taxon>Dikarya</taxon>
        <taxon>Basidiomycota</taxon>
        <taxon>Ustilaginomycotina</taxon>
        <taxon>Exobasidiomycetes</taxon>
        <taxon>Tilletiales</taxon>
        <taxon>Tilletiaceae</taxon>
        <taxon>Tilletia</taxon>
    </lineage>
</organism>